<accession>A0ABZ0YYV3</accession>
<feature type="compositionally biased region" description="Pro residues" evidence="1">
    <location>
        <begin position="79"/>
        <end position="92"/>
    </location>
</feature>
<name>A0ABZ0YYV3_9GAMM</name>
<dbReference type="InterPro" id="IPR021948">
    <property type="entry name" value="DUF3565"/>
</dbReference>
<dbReference type="Pfam" id="PF12088">
    <property type="entry name" value="DUF3565"/>
    <property type="match status" value="1"/>
</dbReference>
<evidence type="ECO:0000313" key="3">
    <source>
        <dbReference type="Proteomes" id="UP001327459"/>
    </source>
</evidence>
<dbReference type="EMBL" id="CP140153">
    <property type="protein sequence ID" value="WQH16893.1"/>
    <property type="molecule type" value="Genomic_DNA"/>
</dbReference>
<keyword evidence="3" id="KW-1185">Reference proteome</keyword>
<sequence length="92" mass="10393">MGHPRPLMTSVEAPPRAIRSFHRDAEGHWFARLECGHHQHTRHDPPWINRPWVEQSLGRIAMLGTPLPCRKCADGAEPDPMPQPAPPEGNRP</sequence>
<gene>
    <name evidence="2" type="ORF">SR882_03040</name>
</gene>
<reference evidence="2 3" key="1">
    <citation type="submission" date="2023-11" db="EMBL/GenBank/DDBJ databases">
        <title>MicrobeMod: A computational toolkit for identifying prokaryotic methylation and restriction-modification with nanopore sequencing.</title>
        <authorList>
            <person name="Crits-Christoph A."/>
            <person name="Kang S.C."/>
            <person name="Lee H."/>
            <person name="Ostrov N."/>
        </authorList>
    </citation>
    <scope>NUCLEOTIDE SEQUENCE [LARGE SCALE GENOMIC DNA]</scope>
    <source>
        <strain evidence="2 3">ATCC 49870</strain>
    </source>
</reference>
<feature type="region of interest" description="Disordered" evidence="1">
    <location>
        <begin position="71"/>
        <end position="92"/>
    </location>
</feature>
<dbReference type="Proteomes" id="UP001327459">
    <property type="component" value="Chromosome"/>
</dbReference>
<dbReference type="RefSeq" id="WP_322521879.1">
    <property type="nucleotide sequence ID" value="NZ_CP140153.1"/>
</dbReference>
<proteinExistence type="predicted"/>
<evidence type="ECO:0000313" key="2">
    <source>
        <dbReference type="EMBL" id="WQH16893.1"/>
    </source>
</evidence>
<evidence type="ECO:0000256" key="1">
    <source>
        <dbReference type="SAM" id="MobiDB-lite"/>
    </source>
</evidence>
<protein>
    <submittedName>
        <fullName evidence="2">DUF3565 domain-containing protein</fullName>
    </submittedName>
</protein>
<organism evidence="2 3">
    <name type="scientific">Guyparkeria halophila</name>
    <dbReference type="NCBI Taxonomy" id="47960"/>
    <lineage>
        <taxon>Bacteria</taxon>
        <taxon>Pseudomonadati</taxon>
        <taxon>Pseudomonadota</taxon>
        <taxon>Gammaproteobacteria</taxon>
        <taxon>Chromatiales</taxon>
        <taxon>Thioalkalibacteraceae</taxon>
        <taxon>Guyparkeria</taxon>
    </lineage>
</organism>